<dbReference type="CDD" id="cd00303">
    <property type="entry name" value="retropepsin_like"/>
    <property type="match status" value="1"/>
</dbReference>
<reference evidence="16" key="3">
    <citation type="submission" date="2025-09" db="UniProtKB">
        <authorList>
            <consortium name="Ensembl"/>
        </authorList>
    </citation>
    <scope>IDENTIFICATION</scope>
</reference>
<evidence type="ECO:0000256" key="1">
    <source>
        <dbReference type="ARBA" id="ARBA00010879"/>
    </source>
</evidence>
<dbReference type="GeneTree" id="ENSGT01050000244855"/>
<dbReference type="PROSITE" id="PS50804">
    <property type="entry name" value="SCAN_BOX"/>
    <property type="match status" value="1"/>
</dbReference>
<keyword evidence="11" id="KW-0479">Metal-binding</keyword>
<dbReference type="GO" id="GO:0003964">
    <property type="term" value="F:RNA-directed DNA polymerase activity"/>
    <property type="evidence" value="ECO:0007669"/>
    <property type="project" value="UniProtKB-KW"/>
</dbReference>
<evidence type="ECO:0000256" key="10">
    <source>
        <dbReference type="ARBA" id="ARBA00039658"/>
    </source>
</evidence>
<dbReference type="GO" id="GO:0008233">
    <property type="term" value="F:peptidase activity"/>
    <property type="evidence" value="ECO:0007669"/>
    <property type="project" value="UniProtKB-KW"/>
</dbReference>
<dbReference type="FunFam" id="3.10.10.10:FF:000007">
    <property type="entry name" value="Retrovirus-related Pol polyprotein from transposon 17.6-like Protein"/>
    <property type="match status" value="1"/>
</dbReference>
<dbReference type="PANTHER" id="PTHR37984">
    <property type="entry name" value="PROTEIN CBG26694"/>
    <property type="match status" value="1"/>
</dbReference>
<dbReference type="InterPro" id="IPR003309">
    <property type="entry name" value="SCAN_dom"/>
</dbReference>
<evidence type="ECO:0000313" key="16">
    <source>
        <dbReference type="Ensembl" id="ENSGACP00000065754.1"/>
    </source>
</evidence>
<evidence type="ECO:0000313" key="17">
    <source>
        <dbReference type="Proteomes" id="UP000007635"/>
    </source>
</evidence>
<evidence type="ECO:0000256" key="11">
    <source>
        <dbReference type="PROSITE-ProRule" id="PRU00047"/>
    </source>
</evidence>
<dbReference type="Gene3D" id="3.30.70.270">
    <property type="match status" value="1"/>
</dbReference>
<dbReference type="CDD" id="cd01647">
    <property type="entry name" value="RT_LTR"/>
    <property type="match status" value="1"/>
</dbReference>
<dbReference type="InterPro" id="IPR000477">
    <property type="entry name" value="RT_dom"/>
</dbReference>
<dbReference type="Gene3D" id="1.10.4020.10">
    <property type="entry name" value="DNA breaking-rejoining enzymes"/>
    <property type="match status" value="1"/>
</dbReference>
<evidence type="ECO:0000256" key="12">
    <source>
        <dbReference type="SAM" id="MobiDB-lite"/>
    </source>
</evidence>
<feature type="domain" description="SCAN box" evidence="14">
    <location>
        <begin position="158"/>
        <end position="236"/>
    </location>
</feature>
<dbReference type="FunFam" id="3.30.420.10:FF:000032">
    <property type="entry name" value="Retrovirus-related Pol polyprotein from transposon 297-like Protein"/>
    <property type="match status" value="1"/>
</dbReference>
<name>A0AAQ4RPY8_GASAC</name>
<dbReference type="SUPFAM" id="SSF47353">
    <property type="entry name" value="Retrovirus capsid dimerization domain-like"/>
    <property type="match status" value="1"/>
</dbReference>
<comment type="similarity">
    <text evidence="1">Belongs to the beta type-B retroviral polymerase family. HERV class-II K(HML-2) pol subfamily.</text>
</comment>
<dbReference type="Gene3D" id="1.10.340.70">
    <property type="match status" value="1"/>
</dbReference>
<dbReference type="Pfam" id="PF17921">
    <property type="entry name" value="Integrase_H2C2"/>
    <property type="match status" value="1"/>
</dbReference>
<organism evidence="16 17">
    <name type="scientific">Gasterosteus aculeatus aculeatus</name>
    <name type="common">three-spined stickleback</name>
    <dbReference type="NCBI Taxonomy" id="481459"/>
    <lineage>
        <taxon>Eukaryota</taxon>
        <taxon>Metazoa</taxon>
        <taxon>Chordata</taxon>
        <taxon>Craniata</taxon>
        <taxon>Vertebrata</taxon>
        <taxon>Euteleostomi</taxon>
        <taxon>Actinopterygii</taxon>
        <taxon>Neopterygii</taxon>
        <taxon>Teleostei</taxon>
        <taxon>Neoteleostei</taxon>
        <taxon>Acanthomorphata</taxon>
        <taxon>Eupercaria</taxon>
        <taxon>Perciformes</taxon>
        <taxon>Cottioidei</taxon>
        <taxon>Gasterosteales</taxon>
        <taxon>Gasterosteidae</taxon>
        <taxon>Gasterosteus</taxon>
    </lineage>
</organism>
<protein>
    <recommendedName>
        <fullName evidence="10">Gypsy retrotransposon integrase-like protein 1</fullName>
        <ecNumber evidence="2">3.1.26.4</ecNumber>
    </recommendedName>
</protein>
<keyword evidence="6" id="KW-0540">Nuclease</keyword>
<keyword evidence="3" id="KW-0645">Protease</keyword>
<evidence type="ECO:0000256" key="7">
    <source>
        <dbReference type="ARBA" id="ARBA00022759"/>
    </source>
</evidence>
<dbReference type="InterPro" id="IPR001878">
    <property type="entry name" value="Znf_CCHC"/>
</dbReference>
<feature type="region of interest" description="Disordered" evidence="12">
    <location>
        <begin position="940"/>
        <end position="964"/>
    </location>
</feature>
<sequence length="1354" mass="151454">MSEEDTERLIQHFSRLTVGPSLDKMEEILKTLIAGQQAQMQTNLALLEEQKKANLLRAEELQLQKQMADRNVRPINASNYLSKMGATDDVEAFLHAFEATATREAWPRDQWVGLLAPFLTGEALNAVRDLGPDQATDYDALKTEILSRNGITKFGMAQRFHNWTFQPDQPPRAQMHELVRITRKWLEPQRNTAPAVVEAVVVDRYLRALPYEAKRFLSQQALTTADLTVEAVEKYQATTDMLRASRREPRSMALPQTETTRPKVTNPASSRAPGGARNPLGPKEIHQERETRQCYRCGGVGHLSWHCGTQADDPMPTAKSSSSSPTPRFASLIGLVDAPSDRPPTCPVTVNHQDVEALLDSGSRATLVRKDLIGPLGLTPGKVLPVSCVHGDTRDYPIVELTMTTTRGTILTEVGVVDSLPVPILIGRDFPAFHLLWRETQERLSRVPRKRRGRTHPDNIHVKPSELRSPACALAGMTGAQADTEAGPDTGEDNMAQESAPISSEEDIPGIDTLPPLTGQYGTAQLQDPTLTNALRNVQVLEGVVLGDRTNPTYPHFAVSRGLVYQVVKKNDEVHEQLLVPQSYRATVLHLAHTHPLGAHLGVEKTKERILQRFFWPGVHKEIENFCRSCPECQQVAPKPTYRNPLIPLPIIDTPFERIGLDIVGPLPKSARGHQYILVILDYATRYPEAIPLRKATARHIANELFLLSTSLGIPKEILTDQGTPFMSRVMKELCALLKIKQLRTSVYHPQTDGLVERFNKTLKSMLRKAVGEDGRNWDHLLPYLLFAVREVPQSSTGFSPFELLLSYRPRGLLDIAKEAWEEQPCQQRTLIEHVGAMRERMKAIYPMMREHMETTQRQQQASYNRSAQPREFKPGDKVLVLVPTVECKFLATWQGPYEVIERVGEVNYKVRQPGKRKREQIYHVNLLKKWHAREALFSCPTPTESKEPGREEVQVGPSLSPHQRQMARELVDRNRDVFSSLPGHTEVTQHEIRTVPGKTVNQRPYRVPEAHKGAIQEEVRKMLELGVIEESQSAWASPIVLVPKPDGSIRFCNDFRKLNEVSEFDAYPMPRVDDLVDSLGCARFITTLDLTKGYWQVPLTPASKEKTAFATQEGLYQYTRLPFGLHGAPATFQRLMDRVLAPHKRAHSKPQEVQAGFQRDKLPGVHHWEGFGQAPGSQVAGHTGLATAHHQETGEDIFRPSRLLPTFYYGFCHHSSPSNRTDHQTALPNGEVEPCGGGGLQPPEAGSVLRSSPGGTRLPEGIHRTGGRFRGRARATATRMHSPDGTPSTPPTHRRGRRSRGGGCVMSREAWSWKGDTFTGDGSNYGSICWCPETQSIPLTPETHQGVTTRRPS</sequence>
<dbReference type="SUPFAM" id="SSF56672">
    <property type="entry name" value="DNA/RNA polymerases"/>
    <property type="match status" value="1"/>
</dbReference>
<dbReference type="Pfam" id="PF00078">
    <property type="entry name" value="RVT_1"/>
    <property type="match status" value="1"/>
</dbReference>
<dbReference type="InterPro" id="IPR043128">
    <property type="entry name" value="Rev_trsase/Diguanyl_cyclase"/>
</dbReference>
<keyword evidence="11" id="KW-0862">Zinc</keyword>
<dbReference type="InterPro" id="IPR050951">
    <property type="entry name" value="Retrovirus_Pol_polyprotein"/>
</dbReference>
<dbReference type="InterPro" id="IPR021109">
    <property type="entry name" value="Peptidase_aspartic_dom_sf"/>
</dbReference>
<dbReference type="InterPro" id="IPR001584">
    <property type="entry name" value="Integrase_cat-core"/>
</dbReference>
<dbReference type="GO" id="GO:0015074">
    <property type="term" value="P:DNA integration"/>
    <property type="evidence" value="ECO:0007669"/>
    <property type="project" value="InterPro"/>
</dbReference>
<keyword evidence="4" id="KW-0808">Transferase</keyword>
<evidence type="ECO:0000259" key="14">
    <source>
        <dbReference type="PROSITE" id="PS50804"/>
    </source>
</evidence>
<keyword evidence="17" id="KW-1185">Reference proteome</keyword>
<keyword evidence="9" id="KW-0695">RNA-directed DNA polymerase</keyword>
<dbReference type="PANTHER" id="PTHR37984:SF15">
    <property type="entry name" value="INTEGRASE CATALYTIC DOMAIN-CONTAINING PROTEIN"/>
    <property type="match status" value="1"/>
</dbReference>
<accession>A0AAQ4RPY8</accession>
<dbReference type="SUPFAM" id="SSF53098">
    <property type="entry name" value="Ribonuclease H-like"/>
    <property type="match status" value="1"/>
</dbReference>
<dbReference type="Pfam" id="PF00665">
    <property type="entry name" value="rve"/>
    <property type="match status" value="1"/>
</dbReference>
<evidence type="ECO:0000256" key="5">
    <source>
        <dbReference type="ARBA" id="ARBA00022695"/>
    </source>
</evidence>
<dbReference type="Pfam" id="PF02023">
    <property type="entry name" value="SCAN"/>
    <property type="match status" value="1"/>
</dbReference>
<dbReference type="InterPro" id="IPR043502">
    <property type="entry name" value="DNA/RNA_pol_sf"/>
</dbReference>
<dbReference type="GO" id="GO:0003676">
    <property type="term" value="F:nucleic acid binding"/>
    <property type="evidence" value="ECO:0007669"/>
    <property type="project" value="InterPro"/>
</dbReference>
<evidence type="ECO:0000256" key="8">
    <source>
        <dbReference type="ARBA" id="ARBA00022801"/>
    </source>
</evidence>
<dbReference type="InterPro" id="IPR054465">
    <property type="entry name" value="Integrase_p58-like_C"/>
</dbReference>
<proteinExistence type="inferred from homology"/>
<feature type="domain" description="CCHC-type" evidence="13">
    <location>
        <begin position="294"/>
        <end position="307"/>
    </location>
</feature>
<dbReference type="PROSITE" id="PS50994">
    <property type="entry name" value="INTEGRASE"/>
    <property type="match status" value="1"/>
</dbReference>
<dbReference type="PROSITE" id="PS50158">
    <property type="entry name" value="ZF_CCHC"/>
    <property type="match status" value="1"/>
</dbReference>
<dbReference type="Gene3D" id="2.40.70.10">
    <property type="entry name" value="Acid Proteases"/>
    <property type="match status" value="1"/>
</dbReference>
<evidence type="ECO:0000259" key="13">
    <source>
        <dbReference type="PROSITE" id="PS50158"/>
    </source>
</evidence>
<keyword evidence="7" id="KW-0255">Endonuclease</keyword>
<dbReference type="Gene3D" id="3.30.420.10">
    <property type="entry name" value="Ribonuclease H-like superfamily/Ribonuclease H"/>
    <property type="match status" value="1"/>
</dbReference>
<keyword evidence="5" id="KW-0548">Nucleotidyltransferase</keyword>
<evidence type="ECO:0000256" key="3">
    <source>
        <dbReference type="ARBA" id="ARBA00022670"/>
    </source>
</evidence>
<dbReference type="Proteomes" id="UP000007635">
    <property type="component" value="Chromosome XIX"/>
</dbReference>
<feature type="region of interest" description="Disordered" evidence="12">
    <location>
        <begin position="245"/>
        <end position="282"/>
    </location>
</feature>
<dbReference type="InterPro" id="IPR038269">
    <property type="entry name" value="SCAN_sf"/>
</dbReference>
<dbReference type="InterPro" id="IPR012337">
    <property type="entry name" value="RNaseH-like_sf"/>
</dbReference>
<keyword evidence="11" id="KW-0863">Zinc-finger</keyword>
<dbReference type="SUPFAM" id="SSF50630">
    <property type="entry name" value="Acid proteases"/>
    <property type="match status" value="1"/>
</dbReference>
<dbReference type="EC" id="3.1.26.4" evidence="2"/>
<evidence type="ECO:0000256" key="4">
    <source>
        <dbReference type="ARBA" id="ARBA00022679"/>
    </source>
</evidence>
<dbReference type="GO" id="GO:0006508">
    <property type="term" value="P:proteolysis"/>
    <property type="evidence" value="ECO:0007669"/>
    <property type="project" value="UniProtKB-KW"/>
</dbReference>
<dbReference type="GO" id="GO:0008270">
    <property type="term" value="F:zinc ion binding"/>
    <property type="evidence" value="ECO:0007669"/>
    <property type="project" value="UniProtKB-KW"/>
</dbReference>
<evidence type="ECO:0000259" key="15">
    <source>
        <dbReference type="PROSITE" id="PS50994"/>
    </source>
</evidence>
<evidence type="ECO:0000256" key="9">
    <source>
        <dbReference type="ARBA" id="ARBA00022918"/>
    </source>
</evidence>
<feature type="region of interest" description="Disordered" evidence="12">
    <location>
        <begin position="1221"/>
        <end position="1305"/>
    </location>
</feature>
<feature type="domain" description="Integrase catalytic" evidence="15">
    <location>
        <begin position="651"/>
        <end position="809"/>
    </location>
</feature>
<feature type="region of interest" description="Disordered" evidence="12">
    <location>
        <begin position="481"/>
        <end position="508"/>
    </location>
</feature>
<dbReference type="Gene3D" id="3.10.10.10">
    <property type="entry name" value="HIV Type 1 Reverse Transcriptase, subunit A, domain 1"/>
    <property type="match status" value="1"/>
</dbReference>
<evidence type="ECO:0000256" key="2">
    <source>
        <dbReference type="ARBA" id="ARBA00012180"/>
    </source>
</evidence>
<evidence type="ECO:0000256" key="6">
    <source>
        <dbReference type="ARBA" id="ARBA00022722"/>
    </source>
</evidence>
<dbReference type="FunFam" id="1.10.340.70:FF:000001">
    <property type="entry name" value="Retrovirus-related Pol polyprotein from transposon gypsy-like Protein"/>
    <property type="match status" value="1"/>
</dbReference>
<dbReference type="Pfam" id="PF22938">
    <property type="entry name" value="Integrase_p58_C"/>
    <property type="match status" value="1"/>
</dbReference>
<dbReference type="GO" id="GO:0004523">
    <property type="term" value="F:RNA-DNA hybrid ribonuclease activity"/>
    <property type="evidence" value="ECO:0007669"/>
    <property type="project" value="UniProtKB-EC"/>
</dbReference>
<reference evidence="16 17" key="1">
    <citation type="journal article" date="2021" name="G3 (Bethesda)">
        <title>Improved contiguity of the threespine stickleback genome using long-read sequencing.</title>
        <authorList>
            <person name="Nath S."/>
            <person name="Shaw D.E."/>
            <person name="White M.A."/>
        </authorList>
    </citation>
    <scope>NUCLEOTIDE SEQUENCE [LARGE SCALE GENOMIC DNA]</scope>
    <source>
        <strain evidence="16 17">Lake Benthic</strain>
    </source>
</reference>
<dbReference type="Ensembl" id="ENSGACT00000073849.1">
    <property type="protein sequence ID" value="ENSGACP00000065754.1"/>
    <property type="gene ID" value="ENSGACG00000023667.1"/>
</dbReference>
<reference evidence="16" key="2">
    <citation type="submission" date="2025-08" db="UniProtKB">
        <authorList>
            <consortium name="Ensembl"/>
        </authorList>
    </citation>
    <scope>IDENTIFICATION</scope>
</reference>
<feature type="compositionally biased region" description="Basic and acidic residues" evidence="12">
    <location>
        <begin position="945"/>
        <end position="954"/>
    </location>
</feature>
<dbReference type="InterPro" id="IPR041588">
    <property type="entry name" value="Integrase_H2C2"/>
</dbReference>
<keyword evidence="8" id="KW-0378">Hydrolase</keyword>
<feature type="compositionally biased region" description="Polar residues" evidence="12">
    <location>
        <begin position="254"/>
        <end position="269"/>
    </location>
</feature>
<dbReference type="InterPro" id="IPR036397">
    <property type="entry name" value="RNaseH_sf"/>
</dbReference>